<dbReference type="EMBL" id="KI913128">
    <property type="protein sequence ID" value="ETV79144.1"/>
    <property type="molecule type" value="Genomic_DNA"/>
</dbReference>
<protein>
    <submittedName>
        <fullName evidence="1">Uncharacterized protein</fullName>
    </submittedName>
</protein>
<reference evidence="1" key="1">
    <citation type="submission" date="2013-12" db="EMBL/GenBank/DDBJ databases">
        <title>The Genome Sequence of Aphanomyces astaci APO3.</title>
        <authorList>
            <consortium name="The Broad Institute Genomics Platform"/>
            <person name="Russ C."/>
            <person name="Tyler B."/>
            <person name="van West P."/>
            <person name="Dieguez-Uribeondo J."/>
            <person name="Young S.K."/>
            <person name="Zeng Q."/>
            <person name="Gargeya S."/>
            <person name="Fitzgerald M."/>
            <person name="Abouelleil A."/>
            <person name="Alvarado L."/>
            <person name="Chapman S.B."/>
            <person name="Gainer-Dewar J."/>
            <person name="Goldberg J."/>
            <person name="Griggs A."/>
            <person name="Gujja S."/>
            <person name="Hansen M."/>
            <person name="Howarth C."/>
            <person name="Imamovic A."/>
            <person name="Ireland A."/>
            <person name="Larimer J."/>
            <person name="McCowan C."/>
            <person name="Murphy C."/>
            <person name="Pearson M."/>
            <person name="Poon T.W."/>
            <person name="Priest M."/>
            <person name="Roberts A."/>
            <person name="Saif S."/>
            <person name="Shea T."/>
            <person name="Sykes S."/>
            <person name="Wortman J."/>
            <person name="Nusbaum C."/>
            <person name="Birren B."/>
        </authorList>
    </citation>
    <scope>NUCLEOTIDE SEQUENCE [LARGE SCALE GENOMIC DNA]</scope>
    <source>
        <strain evidence="1">APO3</strain>
    </source>
</reference>
<accession>W4GJG5</accession>
<proteinExistence type="predicted"/>
<dbReference type="VEuPathDB" id="FungiDB:H257_07231"/>
<organism evidence="1">
    <name type="scientific">Aphanomyces astaci</name>
    <name type="common">Crayfish plague agent</name>
    <dbReference type="NCBI Taxonomy" id="112090"/>
    <lineage>
        <taxon>Eukaryota</taxon>
        <taxon>Sar</taxon>
        <taxon>Stramenopiles</taxon>
        <taxon>Oomycota</taxon>
        <taxon>Saprolegniomycetes</taxon>
        <taxon>Saprolegniales</taxon>
        <taxon>Verrucalvaceae</taxon>
        <taxon>Aphanomyces</taxon>
    </lineage>
</organism>
<dbReference type="GeneID" id="20809227"/>
<gene>
    <name evidence="1" type="ORF">H257_07231</name>
</gene>
<evidence type="ECO:0000313" key="1">
    <source>
        <dbReference type="EMBL" id="ETV79144.1"/>
    </source>
</evidence>
<sequence length="104" mass="11372">MDKDASSTPLSPRTGAGLVLTRTRSQEAVYDSAAPCASRYNHPAVDAQSSRLDTVQQAVGAQSQQKYEQLMVLHQQQQLQANAQMELNQKLMAELAYSVTCKTS</sequence>
<name>W4GJG5_APHAT</name>
<dbReference type="AlphaFoldDB" id="W4GJG5"/>
<dbReference type="RefSeq" id="XP_009830985.1">
    <property type="nucleotide sequence ID" value="XM_009832683.1"/>
</dbReference>